<name>A0A1F6FXC4_9BACT</name>
<dbReference type="Proteomes" id="UP000177998">
    <property type="component" value="Unassembled WGS sequence"/>
</dbReference>
<accession>A0A1F6FXC4</accession>
<dbReference type="Gene3D" id="1.20.120.330">
    <property type="entry name" value="Nucleotidyltransferases domain 2"/>
    <property type="match status" value="1"/>
</dbReference>
<dbReference type="InterPro" id="IPR007842">
    <property type="entry name" value="HEPN_dom"/>
</dbReference>
<protein>
    <recommendedName>
        <fullName evidence="1">HEPN domain-containing protein</fullName>
    </recommendedName>
</protein>
<comment type="caution">
    <text evidence="2">The sequence shown here is derived from an EMBL/GenBank/DDBJ whole genome shotgun (WGS) entry which is preliminary data.</text>
</comment>
<reference evidence="2 3" key="1">
    <citation type="journal article" date="2016" name="Nat. Commun.">
        <title>Thousands of microbial genomes shed light on interconnected biogeochemical processes in an aquifer system.</title>
        <authorList>
            <person name="Anantharaman K."/>
            <person name="Brown C.T."/>
            <person name="Hug L.A."/>
            <person name="Sharon I."/>
            <person name="Castelle C.J."/>
            <person name="Probst A.J."/>
            <person name="Thomas B.C."/>
            <person name="Singh A."/>
            <person name="Wilkins M.J."/>
            <person name="Karaoz U."/>
            <person name="Brodie E.L."/>
            <person name="Williams K.H."/>
            <person name="Hubbard S.S."/>
            <person name="Banfield J.F."/>
        </authorList>
    </citation>
    <scope>NUCLEOTIDE SEQUENCE [LARGE SCALE GENOMIC DNA]</scope>
</reference>
<evidence type="ECO:0000313" key="2">
    <source>
        <dbReference type="EMBL" id="OGG90503.1"/>
    </source>
</evidence>
<dbReference type="EMBL" id="MFMZ01000043">
    <property type="protein sequence ID" value="OGG90503.1"/>
    <property type="molecule type" value="Genomic_DNA"/>
</dbReference>
<proteinExistence type="predicted"/>
<evidence type="ECO:0000259" key="1">
    <source>
        <dbReference type="PROSITE" id="PS50910"/>
    </source>
</evidence>
<evidence type="ECO:0000313" key="3">
    <source>
        <dbReference type="Proteomes" id="UP000177998"/>
    </source>
</evidence>
<dbReference type="AlphaFoldDB" id="A0A1F6FXC4"/>
<dbReference type="PROSITE" id="PS50910">
    <property type="entry name" value="HEPN"/>
    <property type="match status" value="1"/>
</dbReference>
<dbReference type="Pfam" id="PF05168">
    <property type="entry name" value="HEPN"/>
    <property type="match status" value="1"/>
</dbReference>
<organism evidence="2 3">
    <name type="scientific">Candidatus Kuenenbacteria bacterium RIFCSPLOWO2_02_FULL_42_16</name>
    <dbReference type="NCBI Taxonomy" id="1798564"/>
    <lineage>
        <taxon>Bacteria</taxon>
        <taxon>Candidatus Kueneniibacteriota</taxon>
    </lineage>
</organism>
<dbReference type="STRING" id="1798564.A3H55_01670"/>
<dbReference type="SUPFAM" id="SSF81593">
    <property type="entry name" value="Nucleotidyltransferase substrate binding subunit/domain"/>
    <property type="match status" value="1"/>
</dbReference>
<gene>
    <name evidence="2" type="ORF">A3H55_01670</name>
</gene>
<feature type="domain" description="HEPN" evidence="1">
    <location>
        <begin position="21"/>
        <end position="131"/>
    </location>
</feature>
<sequence>MKNNHQSLGRQNIDELIAYWLATAAHDYQVMLKLFTAKEYSHCLFLGHIVLEKMLKAAVVKETEKQAPYSHDLVFLAGLLKQTKLGQSKLNLLDDVNHFNMRARYPDFKLKFYKLCTRAYTERYLKQIKKLYSQLCQEVKQKK</sequence>